<reference evidence="1" key="1">
    <citation type="submission" date="2022-08" db="EMBL/GenBank/DDBJ databases">
        <title>Genome Sequence of Fusarium decemcellulare.</title>
        <authorList>
            <person name="Buettner E."/>
        </authorList>
    </citation>
    <scope>NUCLEOTIDE SEQUENCE</scope>
    <source>
        <strain evidence="1">Babe19</strain>
    </source>
</reference>
<name>A0ACC1RYA1_9HYPO</name>
<keyword evidence="2" id="KW-1185">Reference proteome</keyword>
<dbReference type="EMBL" id="JANRMS010001451">
    <property type="protein sequence ID" value="KAJ3528138.1"/>
    <property type="molecule type" value="Genomic_DNA"/>
</dbReference>
<protein>
    <submittedName>
        <fullName evidence="1">Uncharacterized protein</fullName>
    </submittedName>
</protein>
<dbReference type="Proteomes" id="UP001148629">
    <property type="component" value="Unassembled WGS sequence"/>
</dbReference>
<organism evidence="1 2">
    <name type="scientific">Fusarium decemcellulare</name>
    <dbReference type="NCBI Taxonomy" id="57161"/>
    <lineage>
        <taxon>Eukaryota</taxon>
        <taxon>Fungi</taxon>
        <taxon>Dikarya</taxon>
        <taxon>Ascomycota</taxon>
        <taxon>Pezizomycotina</taxon>
        <taxon>Sordariomycetes</taxon>
        <taxon>Hypocreomycetidae</taxon>
        <taxon>Hypocreales</taxon>
        <taxon>Nectriaceae</taxon>
        <taxon>Fusarium</taxon>
        <taxon>Fusarium decemcellulare species complex</taxon>
    </lineage>
</organism>
<accession>A0ACC1RYA1</accession>
<comment type="caution">
    <text evidence="1">The sequence shown here is derived from an EMBL/GenBank/DDBJ whole genome shotgun (WGS) entry which is preliminary data.</text>
</comment>
<sequence>MRNTPGDVISRTASAAVFKSLGVASQGAGAAMKDIEIVKGENGAPTVSLHGEAAAAAKKAGVKDITLSISHSDSQAIAVAVANF</sequence>
<evidence type="ECO:0000313" key="1">
    <source>
        <dbReference type="EMBL" id="KAJ3528138.1"/>
    </source>
</evidence>
<gene>
    <name evidence="1" type="ORF">NM208_g10345</name>
</gene>
<evidence type="ECO:0000313" key="2">
    <source>
        <dbReference type="Proteomes" id="UP001148629"/>
    </source>
</evidence>
<proteinExistence type="predicted"/>